<proteinExistence type="predicted"/>
<evidence type="ECO:0000313" key="1">
    <source>
        <dbReference type="EMBL" id="EQD29128.1"/>
    </source>
</evidence>
<organism evidence="1">
    <name type="scientific">mine drainage metagenome</name>
    <dbReference type="NCBI Taxonomy" id="410659"/>
    <lineage>
        <taxon>unclassified sequences</taxon>
        <taxon>metagenomes</taxon>
        <taxon>ecological metagenomes</taxon>
    </lineage>
</organism>
<dbReference type="AlphaFoldDB" id="T0Y7K9"/>
<comment type="caution">
    <text evidence="1">The sequence shown here is derived from an EMBL/GenBank/DDBJ whole genome shotgun (WGS) entry which is preliminary data.</text>
</comment>
<dbReference type="EMBL" id="AUZX01015413">
    <property type="protein sequence ID" value="EQD29128.1"/>
    <property type="molecule type" value="Genomic_DNA"/>
</dbReference>
<sequence>YVPSAPASSGYLYNPVSPVRVCDTRKGNPSGLSGLQAQCNSDTPRAGTSFGVTIAGVGGIPANATAAILNVTAVNPVSPGYLSVYPAGSSVPDTSNVNFTSTITVANMVVVPLSASGAIDVLTSAATNVVVDVEGYFTTGTGSRGETISPSRICDTRPGSGEPYAGQTLGPGSTLELVVGGVAGVPDTATAVVLNVTVTDTTASGYLTVYPAGAPRPVASNLNWNPGTTLANMVVARIGSSGRVSGSPTVDIYNDSGSTDVVVDVEG</sequence>
<protein>
    <submittedName>
        <fullName evidence="1">Uncharacterized protein</fullName>
    </submittedName>
</protein>
<gene>
    <name evidence="1" type="ORF">B1A_20867</name>
</gene>
<reference evidence="1" key="1">
    <citation type="submission" date="2013-08" db="EMBL/GenBank/DDBJ databases">
        <authorList>
            <person name="Mendez C."/>
            <person name="Richter M."/>
            <person name="Ferrer M."/>
            <person name="Sanchez J."/>
        </authorList>
    </citation>
    <scope>NUCLEOTIDE SEQUENCE</scope>
</reference>
<feature type="non-terminal residue" evidence="1">
    <location>
        <position position="1"/>
    </location>
</feature>
<accession>T0Y7K9</accession>
<name>T0Y7K9_9ZZZZ</name>
<reference evidence="1" key="2">
    <citation type="journal article" date="2014" name="ISME J.">
        <title>Microbial stratification in low pH oxic and suboxic macroscopic growths along an acid mine drainage.</title>
        <authorList>
            <person name="Mendez-Garcia C."/>
            <person name="Mesa V."/>
            <person name="Sprenger R.R."/>
            <person name="Richter M."/>
            <person name="Diez M.S."/>
            <person name="Solano J."/>
            <person name="Bargiela R."/>
            <person name="Golyshina O.V."/>
            <person name="Manteca A."/>
            <person name="Ramos J.L."/>
            <person name="Gallego J.R."/>
            <person name="Llorente I."/>
            <person name="Martins Dos Santos V.A."/>
            <person name="Jensen O.N."/>
            <person name="Pelaez A.I."/>
            <person name="Sanchez J."/>
            <person name="Ferrer M."/>
        </authorList>
    </citation>
    <scope>NUCLEOTIDE SEQUENCE</scope>
</reference>
<feature type="non-terminal residue" evidence="1">
    <location>
        <position position="267"/>
    </location>
</feature>